<gene>
    <name evidence="3" type="ORF">ACFQGD_03330</name>
</gene>
<evidence type="ECO:0000256" key="1">
    <source>
        <dbReference type="SAM" id="MobiDB-lite"/>
    </source>
</evidence>
<keyword evidence="2" id="KW-0472">Membrane</keyword>
<dbReference type="Proteomes" id="UP001596337">
    <property type="component" value="Unassembled WGS sequence"/>
</dbReference>
<feature type="region of interest" description="Disordered" evidence="1">
    <location>
        <begin position="134"/>
        <end position="157"/>
    </location>
</feature>
<name>A0ABW2BUW1_9PSEU</name>
<evidence type="ECO:0008006" key="5">
    <source>
        <dbReference type="Google" id="ProtNLM"/>
    </source>
</evidence>
<comment type="caution">
    <text evidence="3">The sequence shown here is derived from an EMBL/GenBank/DDBJ whole genome shotgun (WGS) entry which is preliminary data.</text>
</comment>
<evidence type="ECO:0000256" key="2">
    <source>
        <dbReference type="SAM" id="Phobius"/>
    </source>
</evidence>
<sequence>MESVVVFLLVITAASLVLAGFLTEMTELSIGAGVIALAAGSLVAGRVLADRREHQSETSSAQTADEEDDVPARQPTGDESSAAVDRSDVADGIDSPDGEREAAGAEQGVATVRTTEPDVEIVRVIAGRKRFHKPGCSSLADRQSEELTREEAEEEGFTPCSLCAKPVANGSC</sequence>
<reference evidence="4" key="1">
    <citation type="journal article" date="2019" name="Int. J. Syst. Evol. Microbiol.">
        <title>The Global Catalogue of Microorganisms (GCM) 10K type strain sequencing project: providing services to taxonomists for standard genome sequencing and annotation.</title>
        <authorList>
            <consortium name="The Broad Institute Genomics Platform"/>
            <consortium name="The Broad Institute Genome Sequencing Center for Infectious Disease"/>
            <person name="Wu L."/>
            <person name="Ma J."/>
        </authorList>
    </citation>
    <scope>NUCLEOTIDE SEQUENCE [LARGE SCALE GENOMIC DNA]</scope>
    <source>
        <strain evidence="4">KCTC 32255</strain>
    </source>
</reference>
<dbReference type="EMBL" id="JBHSXX010000001">
    <property type="protein sequence ID" value="MFC6866167.1"/>
    <property type="molecule type" value="Genomic_DNA"/>
</dbReference>
<accession>A0ABW2BUW1</accession>
<feature type="transmembrane region" description="Helical" evidence="2">
    <location>
        <begin position="29"/>
        <end position="49"/>
    </location>
</feature>
<keyword evidence="2" id="KW-0812">Transmembrane</keyword>
<keyword evidence="2" id="KW-1133">Transmembrane helix</keyword>
<dbReference type="RefSeq" id="WP_390221005.1">
    <property type="nucleotide sequence ID" value="NZ_JBHSXX010000001.1"/>
</dbReference>
<organism evidence="3 4">
    <name type="scientific">Haloechinothrix salitolerans</name>
    <dbReference type="NCBI Taxonomy" id="926830"/>
    <lineage>
        <taxon>Bacteria</taxon>
        <taxon>Bacillati</taxon>
        <taxon>Actinomycetota</taxon>
        <taxon>Actinomycetes</taxon>
        <taxon>Pseudonocardiales</taxon>
        <taxon>Pseudonocardiaceae</taxon>
        <taxon>Haloechinothrix</taxon>
    </lineage>
</organism>
<proteinExistence type="predicted"/>
<evidence type="ECO:0000313" key="4">
    <source>
        <dbReference type="Proteomes" id="UP001596337"/>
    </source>
</evidence>
<keyword evidence="4" id="KW-1185">Reference proteome</keyword>
<feature type="region of interest" description="Disordered" evidence="1">
    <location>
        <begin position="53"/>
        <end position="114"/>
    </location>
</feature>
<protein>
    <recommendedName>
        <fullName evidence="5">Ada DNA repair metal-binding domain-containing protein</fullName>
    </recommendedName>
</protein>
<evidence type="ECO:0000313" key="3">
    <source>
        <dbReference type="EMBL" id="MFC6866167.1"/>
    </source>
</evidence>